<dbReference type="AlphaFoldDB" id="A0A6H1TZN2"/>
<dbReference type="RefSeq" id="WP_168570192.1">
    <property type="nucleotide sequence ID" value="NZ_CP051167.1"/>
</dbReference>
<feature type="region of interest" description="Disordered" evidence="6">
    <location>
        <begin position="224"/>
        <end position="256"/>
    </location>
</feature>
<dbReference type="InterPro" id="IPR005809">
    <property type="entry name" value="Succ_CoA_ligase-like_bsu"/>
</dbReference>
<dbReference type="GO" id="GO:0006104">
    <property type="term" value="P:succinyl-CoA metabolic process"/>
    <property type="evidence" value="ECO:0007669"/>
    <property type="project" value="TreeGrafter"/>
</dbReference>
<evidence type="ECO:0000256" key="4">
    <source>
        <dbReference type="ARBA" id="ARBA00022842"/>
    </source>
</evidence>
<evidence type="ECO:0000256" key="3">
    <source>
        <dbReference type="ARBA" id="ARBA00022741"/>
    </source>
</evidence>
<dbReference type="KEGG" id="oxy:HCG48_16830"/>
<dbReference type="PANTHER" id="PTHR11815:SF10">
    <property type="entry name" value="SUCCINATE--COA LIGASE [GDP-FORMING] SUBUNIT BETA, MITOCHONDRIAL"/>
    <property type="match status" value="1"/>
</dbReference>
<keyword evidence="1 8" id="KW-0436">Ligase</keyword>
<evidence type="ECO:0000256" key="6">
    <source>
        <dbReference type="SAM" id="MobiDB-lite"/>
    </source>
</evidence>
<dbReference type="GO" id="GO:0042709">
    <property type="term" value="C:succinate-CoA ligase complex"/>
    <property type="evidence" value="ECO:0007669"/>
    <property type="project" value="TreeGrafter"/>
</dbReference>
<dbReference type="PROSITE" id="PS50975">
    <property type="entry name" value="ATP_GRASP"/>
    <property type="match status" value="1"/>
</dbReference>
<evidence type="ECO:0000259" key="7">
    <source>
        <dbReference type="PROSITE" id="PS50975"/>
    </source>
</evidence>
<feature type="domain" description="ATP-grasp" evidence="7">
    <location>
        <begin position="9"/>
        <end position="218"/>
    </location>
</feature>
<organism evidence="8 9">
    <name type="scientific">Oxynema aestuarii AP17</name>
    <dbReference type="NCBI Taxonomy" id="2064643"/>
    <lineage>
        <taxon>Bacteria</taxon>
        <taxon>Bacillati</taxon>
        <taxon>Cyanobacteriota</taxon>
        <taxon>Cyanophyceae</taxon>
        <taxon>Oscillatoriophycideae</taxon>
        <taxon>Oscillatoriales</taxon>
        <taxon>Oscillatoriaceae</taxon>
        <taxon>Oxynema</taxon>
        <taxon>Oxynema aestuarii</taxon>
    </lineage>
</organism>
<dbReference type="PROSITE" id="PS01217">
    <property type="entry name" value="SUCCINYL_COA_LIG_3"/>
    <property type="match status" value="1"/>
</dbReference>
<dbReference type="GO" id="GO:0004775">
    <property type="term" value="F:succinate-CoA ligase (ADP-forming) activity"/>
    <property type="evidence" value="ECO:0007669"/>
    <property type="project" value="TreeGrafter"/>
</dbReference>
<keyword evidence="4" id="KW-0460">Magnesium</keyword>
<keyword evidence="3 5" id="KW-0547">Nucleotide-binding</keyword>
<evidence type="ECO:0000313" key="8">
    <source>
        <dbReference type="EMBL" id="QIZ72041.1"/>
    </source>
</evidence>
<dbReference type="Gene3D" id="3.40.50.261">
    <property type="entry name" value="Succinyl-CoA synthetase domains"/>
    <property type="match status" value="1"/>
</dbReference>
<dbReference type="SUPFAM" id="SSF52210">
    <property type="entry name" value="Succinyl-CoA synthetase domains"/>
    <property type="match status" value="1"/>
</dbReference>
<dbReference type="InterPro" id="IPR011761">
    <property type="entry name" value="ATP-grasp"/>
</dbReference>
<dbReference type="EMBL" id="CP051167">
    <property type="protein sequence ID" value="QIZ72041.1"/>
    <property type="molecule type" value="Genomic_DNA"/>
</dbReference>
<sequence>MDLLEYQAKELFREIGIPVLPGQRIDRPQDLKGLKIPYPVVLKSQVRAGGRGRVGGIKFVANTIDAVAAAHSIFHLPITGEYPEVLLAEAKYNTDRELYLAVVLDREARRPVLLGSRQGGTSTESAMEDMQQVVVDREFSPFYARRLTLKMGCSGPLIQSVSEIVEKMYYLFVEKDLDLVEINPLGISPTGEVMALDGKVTANDRALSRHRDLARLIYSSCRTPENGTSSRSLPTGGASVREATPKEDRDTSPPWEDLNLIPLDGNIGILCNGAGLTMATLDLVCEAGGKPANFLNLGGESRSEATPEQIAARVEKGLALVCQDKTVKAVLVNLLGGIGTCDLVAEAIANYLKRISRQNTTATSTIRLPKLTVRLMGTQFDRAKQILDEVEVSLVENLDRAVEQVVSAARKG</sequence>
<dbReference type="GO" id="GO:0005524">
    <property type="term" value="F:ATP binding"/>
    <property type="evidence" value="ECO:0007669"/>
    <property type="project" value="UniProtKB-UniRule"/>
</dbReference>
<dbReference type="Pfam" id="PF00549">
    <property type="entry name" value="Ligase_CoA"/>
    <property type="match status" value="1"/>
</dbReference>
<protein>
    <submittedName>
        <fullName evidence="8">Succinate--CoA ligase subunit beta</fullName>
    </submittedName>
</protein>
<evidence type="ECO:0000313" key="9">
    <source>
        <dbReference type="Proteomes" id="UP000500857"/>
    </source>
</evidence>
<gene>
    <name evidence="8" type="ORF">HCG48_16830</name>
</gene>
<evidence type="ECO:0000256" key="5">
    <source>
        <dbReference type="PROSITE-ProRule" id="PRU00409"/>
    </source>
</evidence>
<dbReference type="Proteomes" id="UP000500857">
    <property type="component" value="Chromosome"/>
</dbReference>
<evidence type="ECO:0000256" key="1">
    <source>
        <dbReference type="ARBA" id="ARBA00022598"/>
    </source>
</evidence>
<dbReference type="GO" id="GO:0046872">
    <property type="term" value="F:metal ion binding"/>
    <property type="evidence" value="ECO:0007669"/>
    <property type="project" value="UniProtKB-KW"/>
</dbReference>
<keyword evidence="2" id="KW-0479">Metal-binding</keyword>
<name>A0A6H1TZN2_9CYAN</name>
<proteinExistence type="predicted"/>
<dbReference type="GO" id="GO:0005829">
    <property type="term" value="C:cytosol"/>
    <property type="evidence" value="ECO:0007669"/>
    <property type="project" value="TreeGrafter"/>
</dbReference>
<dbReference type="PIRSF" id="PIRSF001554">
    <property type="entry name" value="SucCS_beta"/>
    <property type="match status" value="1"/>
</dbReference>
<keyword evidence="5" id="KW-0067">ATP-binding</keyword>
<dbReference type="Gene3D" id="3.30.1490.20">
    <property type="entry name" value="ATP-grasp fold, A domain"/>
    <property type="match status" value="1"/>
</dbReference>
<dbReference type="InterPro" id="IPR016102">
    <property type="entry name" value="Succinyl-CoA_synth-like"/>
</dbReference>
<dbReference type="Pfam" id="PF08442">
    <property type="entry name" value="ATP-grasp_2"/>
    <property type="match status" value="1"/>
</dbReference>
<dbReference type="GO" id="GO:0006099">
    <property type="term" value="P:tricarboxylic acid cycle"/>
    <property type="evidence" value="ECO:0007669"/>
    <property type="project" value="InterPro"/>
</dbReference>
<keyword evidence="9" id="KW-1185">Reference proteome</keyword>
<feature type="compositionally biased region" description="Polar residues" evidence="6">
    <location>
        <begin position="224"/>
        <end position="233"/>
    </location>
</feature>
<evidence type="ECO:0000256" key="2">
    <source>
        <dbReference type="ARBA" id="ARBA00022723"/>
    </source>
</evidence>
<dbReference type="SUPFAM" id="SSF56059">
    <property type="entry name" value="Glutathione synthetase ATP-binding domain-like"/>
    <property type="match status" value="1"/>
</dbReference>
<dbReference type="InterPro" id="IPR013650">
    <property type="entry name" value="ATP-grasp_succ-CoA_synth-type"/>
</dbReference>
<dbReference type="Gene3D" id="3.30.470.20">
    <property type="entry name" value="ATP-grasp fold, B domain"/>
    <property type="match status" value="1"/>
</dbReference>
<dbReference type="InterPro" id="IPR017866">
    <property type="entry name" value="Succ-CoA_synthase_bsu_CS"/>
</dbReference>
<dbReference type="InterPro" id="IPR013815">
    <property type="entry name" value="ATP_grasp_subdomain_1"/>
</dbReference>
<dbReference type="InterPro" id="IPR005811">
    <property type="entry name" value="SUCC_ACL_C"/>
</dbReference>
<accession>A0A6H1TZN2</accession>
<reference evidence="8 9" key="1">
    <citation type="submission" date="2020-04" db="EMBL/GenBank/DDBJ databases">
        <authorList>
            <person name="Basu S."/>
            <person name="Maruthanayagam V."/>
            <person name="Chakraborty S."/>
            <person name="Pramanik A."/>
            <person name="Mukherjee J."/>
            <person name="Brink B."/>
        </authorList>
    </citation>
    <scope>NUCLEOTIDE SEQUENCE [LARGE SCALE GENOMIC DNA]</scope>
    <source>
        <strain evidence="8 9">AP17</strain>
    </source>
</reference>
<dbReference type="PANTHER" id="PTHR11815">
    <property type="entry name" value="SUCCINYL-COA SYNTHETASE BETA CHAIN"/>
    <property type="match status" value="1"/>
</dbReference>